<dbReference type="OrthoDB" id="1495718at2"/>
<evidence type="ECO:0000313" key="3">
    <source>
        <dbReference type="Proteomes" id="UP000181976"/>
    </source>
</evidence>
<gene>
    <name evidence="2" type="ORF">SAMN05444380_11387</name>
</gene>
<dbReference type="InterPro" id="IPR021428">
    <property type="entry name" value="DUF3078"/>
</dbReference>
<keyword evidence="3" id="KW-1185">Reference proteome</keyword>
<dbReference type="STRING" id="385682.SAMN05444380_11387"/>
<organism evidence="2 3">
    <name type="scientific">Thermophagus xiamenensis</name>
    <dbReference type="NCBI Taxonomy" id="385682"/>
    <lineage>
        <taxon>Bacteria</taxon>
        <taxon>Pseudomonadati</taxon>
        <taxon>Bacteroidota</taxon>
        <taxon>Bacteroidia</taxon>
        <taxon>Marinilabiliales</taxon>
        <taxon>Marinilabiliaceae</taxon>
        <taxon>Thermophagus</taxon>
    </lineage>
</organism>
<reference evidence="2 3" key="1">
    <citation type="submission" date="2016-10" db="EMBL/GenBank/DDBJ databases">
        <authorList>
            <person name="de Groot N.N."/>
        </authorList>
    </citation>
    <scope>NUCLEOTIDE SEQUENCE [LARGE SCALE GENOMIC DNA]</scope>
    <source>
        <strain evidence="2 3">DSM 19012</strain>
    </source>
</reference>
<proteinExistence type="predicted"/>
<evidence type="ECO:0000256" key="1">
    <source>
        <dbReference type="SAM" id="SignalP"/>
    </source>
</evidence>
<accession>A0A1I2BKD8</accession>
<dbReference type="eggNOG" id="COG3137">
    <property type="taxonomic scope" value="Bacteria"/>
</dbReference>
<feature type="signal peptide" evidence="1">
    <location>
        <begin position="1"/>
        <end position="19"/>
    </location>
</feature>
<evidence type="ECO:0008006" key="4">
    <source>
        <dbReference type="Google" id="ProtNLM"/>
    </source>
</evidence>
<dbReference type="AlphaFoldDB" id="A0A1I2BKD8"/>
<dbReference type="Proteomes" id="UP000181976">
    <property type="component" value="Unassembled WGS sequence"/>
</dbReference>
<dbReference type="EMBL" id="FONA01000013">
    <property type="protein sequence ID" value="SFE56662.1"/>
    <property type="molecule type" value="Genomic_DNA"/>
</dbReference>
<dbReference type="RefSeq" id="WP_010528053.1">
    <property type="nucleotide sequence ID" value="NZ_AFSL01000071.1"/>
</dbReference>
<feature type="chain" id="PRO_5010333121" description="DUF3078 domain-containing protein" evidence="1">
    <location>
        <begin position="20"/>
        <end position="495"/>
    </location>
</feature>
<dbReference type="InParanoid" id="A0A1I2BKD8"/>
<name>A0A1I2BKD8_9BACT</name>
<evidence type="ECO:0000313" key="2">
    <source>
        <dbReference type="EMBL" id="SFE56662.1"/>
    </source>
</evidence>
<keyword evidence="1" id="KW-0732">Signal</keyword>
<protein>
    <recommendedName>
        <fullName evidence="4">DUF3078 domain-containing protein</fullName>
    </recommendedName>
</protein>
<sequence length="495" mass="56943">MGKKIVLFLKFWGLVCSLASTQASPSHFNELVVINIENPDSFYVARKGGAEYFLSDLYGHHHMVSSGRINVWVENYFVPKQRSGRFNSMDGRRYIVKPMLSFQTGSESSVGLDVKKKVYQPFTLSLKYKYFDYPSILDYPSPYERTPLEAYLYFLKHPSGADTLIKIENARPIEKIMQKTLVDAPYLVEEIWDEIPDPPKIVYGDGFIEKKSAHEEILRLLSVEGPDAKGKLNKRAGPDRPWTYGGTENIQFSQAFLENWAKGGQNSISLLSDLRINAKYKKENVEWESYAIHKLGFLSAEDQKSRVNDDLIELNSKYGVSAGKKWFYSGLINFKTQFFNGYSKNDVDKENPISGFMAPAYFTAALGMDYKEKNFTLMLLPFTSKLTYVADTAKIDQTKYKIPEDKKSDTMGGASLVNSLKWSFAKDFNLSSKLDFFYEYMGTENQVQGEWELILDMKINIFLKTRIATYLRYYSNESDKLQFKENLSIAFSYRF</sequence>
<dbReference type="Pfam" id="PF11276">
    <property type="entry name" value="DUF3078"/>
    <property type="match status" value="1"/>
</dbReference>